<dbReference type="InterPro" id="IPR010982">
    <property type="entry name" value="Lambda_DNA-bd_dom_sf"/>
</dbReference>
<proteinExistence type="predicted"/>
<dbReference type="InterPro" id="IPR031856">
    <property type="entry name" value="YdaS_toxin-like"/>
</dbReference>
<dbReference type="AlphaFoldDB" id="A0A1G6IQD0"/>
<organism evidence="1 2">
    <name type="scientific">Acinetobacter boissieri</name>
    <dbReference type="NCBI Taxonomy" id="1219383"/>
    <lineage>
        <taxon>Bacteria</taxon>
        <taxon>Pseudomonadati</taxon>
        <taxon>Pseudomonadota</taxon>
        <taxon>Gammaproteobacteria</taxon>
        <taxon>Moraxellales</taxon>
        <taxon>Moraxellaceae</taxon>
        <taxon>Acinetobacter</taxon>
    </lineage>
</organism>
<sequence>MSVELRDLYKKVVDHFGSQTLTAKALGLEQPSVNAWLKGKTKMSINSALVAERKTMGKFKAIDLSPDFKKINEKLGL</sequence>
<dbReference type="Proteomes" id="UP000242501">
    <property type="component" value="Unassembled WGS sequence"/>
</dbReference>
<name>A0A1G6IQD0_9GAMM</name>
<accession>A0A1G6IQD0</accession>
<dbReference type="GO" id="GO:0003677">
    <property type="term" value="F:DNA binding"/>
    <property type="evidence" value="ECO:0007669"/>
    <property type="project" value="InterPro"/>
</dbReference>
<evidence type="ECO:0000313" key="1">
    <source>
        <dbReference type="EMBL" id="SDC08709.1"/>
    </source>
</evidence>
<dbReference type="Pfam" id="PF15943">
    <property type="entry name" value="YdaS_toxin"/>
    <property type="match status" value="1"/>
</dbReference>
<dbReference type="OrthoDB" id="7007021at2"/>
<keyword evidence="2" id="KW-1185">Reference proteome</keyword>
<evidence type="ECO:0000313" key="2">
    <source>
        <dbReference type="Proteomes" id="UP000242501"/>
    </source>
</evidence>
<reference evidence="2" key="1">
    <citation type="submission" date="2016-09" db="EMBL/GenBank/DDBJ databases">
        <authorList>
            <person name="Varghese N."/>
            <person name="Submissions S."/>
        </authorList>
    </citation>
    <scope>NUCLEOTIDE SEQUENCE [LARGE SCALE GENOMIC DNA]</scope>
    <source>
        <strain evidence="2">ANC 4422</strain>
    </source>
</reference>
<gene>
    <name evidence="1" type="ORF">SAMN05421733_1092</name>
</gene>
<protein>
    <submittedName>
        <fullName evidence="1">Antitoxin of toxin-antitoxin system, YdaS/YdaT</fullName>
    </submittedName>
</protein>
<dbReference type="STRING" id="1219383.SAMN05421733_1092"/>
<dbReference type="EMBL" id="FMYL01000009">
    <property type="protein sequence ID" value="SDC08709.1"/>
    <property type="molecule type" value="Genomic_DNA"/>
</dbReference>
<dbReference type="SUPFAM" id="SSF47413">
    <property type="entry name" value="lambda repressor-like DNA-binding domains"/>
    <property type="match status" value="1"/>
</dbReference>
<dbReference type="RefSeq" id="WP_092749111.1">
    <property type="nucleotide sequence ID" value="NZ_FMYL01000009.1"/>
</dbReference>
<dbReference type="Gene3D" id="1.10.260.40">
    <property type="entry name" value="lambda repressor-like DNA-binding domains"/>
    <property type="match status" value="1"/>
</dbReference>